<name>A0A9X0B7V3_9EURO</name>
<dbReference type="RefSeq" id="XP_056487034.1">
    <property type="nucleotide sequence ID" value="XM_056631483.1"/>
</dbReference>
<feature type="transmembrane region" description="Helical" evidence="1">
    <location>
        <begin position="44"/>
        <end position="63"/>
    </location>
</feature>
<comment type="caution">
    <text evidence="2">The sequence shown here is derived from an EMBL/GenBank/DDBJ whole genome shotgun (WGS) entry which is preliminary data.</text>
</comment>
<accession>A0A9X0B7V3</accession>
<evidence type="ECO:0000313" key="3">
    <source>
        <dbReference type="Proteomes" id="UP001147747"/>
    </source>
</evidence>
<proteinExistence type="predicted"/>
<protein>
    <submittedName>
        <fullName evidence="2">Uncharacterized protein</fullName>
    </submittedName>
</protein>
<reference evidence="2" key="1">
    <citation type="submission" date="2022-12" db="EMBL/GenBank/DDBJ databases">
        <authorList>
            <person name="Petersen C."/>
        </authorList>
    </citation>
    <scope>NUCLEOTIDE SEQUENCE</scope>
    <source>
        <strain evidence="2">IBT 29677</strain>
    </source>
</reference>
<keyword evidence="1" id="KW-0812">Transmembrane</keyword>
<keyword evidence="1" id="KW-1133">Transmembrane helix</keyword>
<keyword evidence="3" id="KW-1185">Reference proteome</keyword>
<dbReference type="Proteomes" id="UP001147747">
    <property type="component" value="Unassembled WGS sequence"/>
</dbReference>
<evidence type="ECO:0000313" key="2">
    <source>
        <dbReference type="EMBL" id="KAJ5391356.1"/>
    </source>
</evidence>
<organism evidence="2 3">
    <name type="scientific">Penicillium cosmopolitanum</name>
    <dbReference type="NCBI Taxonomy" id="1131564"/>
    <lineage>
        <taxon>Eukaryota</taxon>
        <taxon>Fungi</taxon>
        <taxon>Dikarya</taxon>
        <taxon>Ascomycota</taxon>
        <taxon>Pezizomycotina</taxon>
        <taxon>Eurotiomycetes</taxon>
        <taxon>Eurotiomycetidae</taxon>
        <taxon>Eurotiales</taxon>
        <taxon>Aspergillaceae</taxon>
        <taxon>Penicillium</taxon>
    </lineage>
</organism>
<reference evidence="2" key="2">
    <citation type="journal article" date="2023" name="IMA Fungus">
        <title>Comparative genomic study of the Penicillium genus elucidates a diverse pangenome and 15 lateral gene transfer events.</title>
        <authorList>
            <person name="Petersen C."/>
            <person name="Sorensen T."/>
            <person name="Nielsen M.R."/>
            <person name="Sondergaard T.E."/>
            <person name="Sorensen J.L."/>
            <person name="Fitzpatrick D.A."/>
            <person name="Frisvad J.C."/>
            <person name="Nielsen K.L."/>
        </authorList>
    </citation>
    <scope>NUCLEOTIDE SEQUENCE</scope>
    <source>
        <strain evidence="2">IBT 29677</strain>
    </source>
</reference>
<dbReference type="GeneID" id="81370463"/>
<gene>
    <name evidence="2" type="ORF">N7509_006846</name>
</gene>
<dbReference type="OrthoDB" id="2562973at2759"/>
<evidence type="ECO:0000256" key="1">
    <source>
        <dbReference type="SAM" id="Phobius"/>
    </source>
</evidence>
<keyword evidence="1" id="KW-0472">Membrane</keyword>
<dbReference type="EMBL" id="JAPZBU010000008">
    <property type="protein sequence ID" value="KAJ5391356.1"/>
    <property type="molecule type" value="Genomic_DNA"/>
</dbReference>
<dbReference type="AlphaFoldDB" id="A0A9X0B7V3"/>
<sequence>MATDDVCLFNIRTVDSSGEEKLTNRISTEAEIGKKATLGTIRNILAMIYILGMAHMNSGLMICKRARLAFCSKDGARIGDDMSWAVYKR</sequence>